<reference evidence="1 2" key="1">
    <citation type="submission" date="2019-05" db="EMBL/GenBank/DDBJ databases">
        <authorList>
            <person name="Narsing Rao M.P."/>
            <person name="Li W.J."/>
        </authorList>
    </citation>
    <scope>NUCLEOTIDE SEQUENCE [LARGE SCALE GENOMIC DNA]</scope>
    <source>
        <strain evidence="1 2">SYSU_K30003</strain>
    </source>
</reference>
<dbReference type="EMBL" id="VCIW01000016">
    <property type="protein sequence ID" value="TLS50192.1"/>
    <property type="molecule type" value="Genomic_DNA"/>
</dbReference>
<sequence length="113" mass="12779">MTTYREITTEAEWAAAFEASADKPVLVLKHSTRCPVSSAALEEYEEYLKDKPAEGVDYVLVKVIEARPVSNKIAEDLAVKHESPQMILVKDKSKYWATSHWSVTKKHMQAVLD</sequence>
<evidence type="ECO:0000313" key="2">
    <source>
        <dbReference type="Proteomes" id="UP000309676"/>
    </source>
</evidence>
<dbReference type="Proteomes" id="UP000309676">
    <property type="component" value="Unassembled WGS sequence"/>
</dbReference>
<dbReference type="NCBIfam" id="TIGR04019">
    <property type="entry name" value="B_thiol_YtxJ"/>
    <property type="match status" value="1"/>
</dbReference>
<dbReference type="OrthoDB" id="677051at2"/>
<protein>
    <submittedName>
        <fullName evidence="1">Bacillithiol system redox-active protein YtxJ</fullName>
    </submittedName>
</protein>
<dbReference type="Gene3D" id="3.40.30.10">
    <property type="entry name" value="Glutaredoxin"/>
    <property type="match status" value="1"/>
</dbReference>
<dbReference type="InterPro" id="IPR022551">
    <property type="entry name" value="BrxC"/>
</dbReference>
<dbReference type="SUPFAM" id="SSF52833">
    <property type="entry name" value="Thioredoxin-like"/>
    <property type="match status" value="1"/>
</dbReference>
<dbReference type="AlphaFoldDB" id="A0A5R9G1H6"/>
<evidence type="ECO:0000313" key="1">
    <source>
        <dbReference type="EMBL" id="TLS50192.1"/>
    </source>
</evidence>
<comment type="caution">
    <text evidence="1">The sequence shown here is derived from an EMBL/GenBank/DDBJ whole genome shotgun (WGS) entry which is preliminary data.</text>
</comment>
<gene>
    <name evidence="1" type="primary">ytxJ</name>
    <name evidence="1" type="ORF">FE782_21220</name>
</gene>
<dbReference type="RefSeq" id="WP_138196346.1">
    <property type="nucleotide sequence ID" value="NZ_VCIW01000016.1"/>
</dbReference>
<dbReference type="Pfam" id="PF11009">
    <property type="entry name" value="BrxC"/>
    <property type="match status" value="1"/>
</dbReference>
<dbReference type="InterPro" id="IPR036249">
    <property type="entry name" value="Thioredoxin-like_sf"/>
</dbReference>
<accession>A0A5R9G1H6</accession>
<organism evidence="1 2">
    <name type="scientific">Paenibacillus antri</name>
    <dbReference type="NCBI Taxonomy" id="2582848"/>
    <lineage>
        <taxon>Bacteria</taxon>
        <taxon>Bacillati</taxon>
        <taxon>Bacillota</taxon>
        <taxon>Bacilli</taxon>
        <taxon>Bacillales</taxon>
        <taxon>Paenibacillaceae</taxon>
        <taxon>Paenibacillus</taxon>
    </lineage>
</organism>
<name>A0A5R9G1H6_9BACL</name>
<keyword evidence="2" id="KW-1185">Reference proteome</keyword>
<proteinExistence type="predicted"/>